<proteinExistence type="predicted"/>
<dbReference type="InterPro" id="IPR036388">
    <property type="entry name" value="WH-like_DNA-bd_sf"/>
</dbReference>
<dbReference type="Pfam" id="PF12840">
    <property type="entry name" value="HTH_20"/>
    <property type="match status" value="1"/>
</dbReference>
<gene>
    <name evidence="1" type="ORF">UFOPK3401_01058</name>
</gene>
<sequence length="216" mass="23358">MERVSERITRSLVDVGPATAAVLAERLGITPGAVRRHLDPMVEAGWLVAGENAPYGPRSQRGRGRPARIYSVTDLGRDRLPKAYEALSVELMRYLRDRVGGTAVKDFAKARLQPQYERFSQALAGKDAAVKPYILAELLSKDGFAATAEASSLPGTQVCQHHCPVAHAATEFPELCDAEAVMFSQVLGTHVQRLATISHGDAVCTTYLPDNSRSAS</sequence>
<dbReference type="InterPro" id="IPR036390">
    <property type="entry name" value="WH_DNA-bd_sf"/>
</dbReference>
<accession>A0A6J7DY56</accession>
<reference evidence="1" key="1">
    <citation type="submission" date="2020-05" db="EMBL/GenBank/DDBJ databases">
        <authorList>
            <person name="Chiriac C."/>
            <person name="Salcher M."/>
            <person name="Ghai R."/>
            <person name="Kavagutti S V."/>
        </authorList>
    </citation>
    <scope>NUCLEOTIDE SEQUENCE</scope>
</reference>
<protein>
    <submittedName>
        <fullName evidence="1">Unannotated protein</fullName>
    </submittedName>
</protein>
<dbReference type="AlphaFoldDB" id="A0A6J7DY56"/>
<organism evidence="1">
    <name type="scientific">freshwater metagenome</name>
    <dbReference type="NCBI Taxonomy" id="449393"/>
    <lineage>
        <taxon>unclassified sequences</taxon>
        <taxon>metagenomes</taxon>
        <taxon>ecological metagenomes</taxon>
    </lineage>
</organism>
<dbReference type="InterPro" id="IPR011991">
    <property type="entry name" value="ArsR-like_HTH"/>
</dbReference>
<dbReference type="Gene3D" id="1.10.10.10">
    <property type="entry name" value="Winged helix-like DNA-binding domain superfamily/Winged helix DNA-binding domain"/>
    <property type="match status" value="1"/>
</dbReference>
<dbReference type="CDD" id="cd00090">
    <property type="entry name" value="HTH_ARSR"/>
    <property type="match status" value="1"/>
</dbReference>
<evidence type="ECO:0000313" key="1">
    <source>
        <dbReference type="EMBL" id="CAB4875576.1"/>
    </source>
</evidence>
<name>A0A6J7DY56_9ZZZZ</name>
<dbReference type="SUPFAM" id="SSF46785">
    <property type="entry name" value="Winged helix' DNA-binding domain"/>
    <property type="match status" value="1"/>
</dbReference>
<dbReference type="EMBL" id="CAFBLM010000048">
    <property type="protein sequence ID" value="CAB4875576.1"/>
    <property type="molecule type" value="Genomic_DNA"/>
</dbReference>